<reference evidence="1 2" key="1">
    <citation type="submission" date="2021-06" db="EMBL/GenBank/DDBJ databases">
        <title>Caerostris extrusa draft genome.</title>
        <authorList>
            <person name="Kono N."/>
            <person name="Arakawa K."/>
        </authorList>
    </citation>
    <scope>NUCLEOTIDE SEQUENCE [LARGE SCALE GENOMIC DNA]</scope>
</reference>
<keyword evidence="2" id="KW-1185">Reference proteome</keyword>
<sequence length="91" mass="10366">MCFHRQALKLADKMEDGVIEPRLHHGKGWILHYAHFKTHFLEKGERNSPAAVSQDICACPVSQRNDIAAYRFTTPSPILLLTSSIIIYRCT</sequence>
<dbReference type="EMBL" id="BPLR01009012">
    <property type="protein sequence ID" value="GIY29008.1"/>
    <property type="molecule type" value="Genomic_DNA"/>
</dbReference>
<organism evidence="1 2">
    <name type="scientific">Caerostris extrusa</name>
    <name type="common">Bark spider</name>
    <name type="synonym">Caerostris bankana</name>
    <dbReference type="NCBI Taxonomy" id="172846"/>
    <lineage>
        <taxon>Eukaryota</taxon>
        <taxon>Metazoa</taxon>
        <taxon>Ecdysozoa</taxon>
        <taxon>Arthropoda</taxon>
        <taxon>Chelicerata</taxon>
        <taxon>Arachnida</taxon>
        <taxon>Araneae</taxon>
        <taxon>Araneomorphae</taxon>
        <taxon>Entelegynae</taxon>
        <taxon>Araneoidea</taxon>
        <taxon>Araneidae</taxon>
        <taxon>Caerostris</taxon>
    </lineage>
</organism>
<gene>
    <name evidence="1" type="ORF">CEXT_217721</name>
</gene>
<name>A0AAV4S4C1_CAEEX</name>
<comment type="caution">
    <text evidence="1">The sequence shown here is derived from an EMBL/GenBank/DDBJ whole genome shotgun (WGS) entry which is preliminary data.</text>
</comment>
<proteinExistence type="predicted"/>
<dbReference type="AlphaFoldDB" id="A0AAV4S4C1"/>
<evidence type="ECO:0000313" key="2">
    <source>
        <dbReference type="Proteomes" id="UP001054945"/>
    </source>
</evidence>
<evidence type="ECO:0000313" key="1">
    <source>
        <dbReference type="EMBL" id="GIY29008.1"/>
    </source>
</evidence>
<accession>A0AAV4S4C1</accession>
<dbReference type="Proteomes" id="UP001054945">
    <property type="component" value="Unassembled WGS sequence"/>
</dbReference>
<protein>
    <submittedName>
        <fullName evidence="1">Uncharacterized protein</fullName>
    </submittedName>
</protein>